<dbReference type="GO" id="GO:0005524">
    <property type="term" value="F:ATP binding"/>
    <property type="evidence" value="ECO:0007669"/>
    <property type="project" value="UniProtKB-KW"/>
</dbReference>
<name>A0A2M9FVM6_9PROT</name>
<keyword evidence="2" id="KW-0547">Nucleotide-binding</keyword>
<reference evidence="7 8" key="1">
    <citation type="submission" date="2017-11" db="EMBL/GenBank/DDBJ databases">
        <title>Draft genome sequence of Rhizobiales bacterium SY3-13.</title>
        <authorList>
            <person name="Sun C."/>
        </authorList>
    </citation>
    <scope>NUCLEOTIDE SEQUENCE [LARGE SCALE GENOMIC DNA]</scope>
    <source>
        <strain evidence="7 8">SY3-13</strain>
    </source>
</reference>
<sequence length="424" mass="43722">MGAREVDRACLLRLFEAAVDRARPANCLGGHLPSPGDGRTVVVGAGKAAGAMAEAFEAAWHGDVEGLVVTRDGYARPTRHIRVVEAAHPVPDERGLTAAREILDLVTGLGPEDQVICLLSGGGSALLTCPVEGVSLAAKQQVTRELLRCGAPIGEINTVRRRLSAIKGGGLARAAAPAKVVTLAISDVVGDDPAVIASGPTVPDPTSPADALAVLAKYGIEAPAEVRRHLEASSDAPDGVFPLTDYRLIARPRDALDAAKALAEAEGLRVIDLGDTLEGEARDVAPGHADMARRLQHEPGDSLILSGGELTVTVRNAEGLGGPNREYAMALALALDGAGGISALAADTDGVDGAGEAAGAIVDPSTRFRAREAGIDLGRALADNDTHRAFERLGDLVATGPTFTNVNDFRAIIIRSRAGKFHAP</sequence>
<dbReference type="InterPro" id="IPR025286">
    <property type="entry name" value="MOFRL_assoc_dom"/>
</dbReference>
<dbReference type="InterPro" id="IPR037035">
    <property type="entry name" value="GK-like_C_sf"/>
</dbReference>
<dbReference type="Proteomes" id="UP000229498">
    <property type="component" value="Unassembled WGS sequence"/>
</dbReference>
<keyword evidence="3 7" id="KW-0418">Kinase</keyword>
<evidence type="ECO:0000256" key="2">
    <source>
        <dbReference type="ARBA" id="ARBA00022741"/>
    </source>
</evidence>
<dbReference type="FunFam" id="3.40.50.10180:FF:000001">
    <property type="entry name" value="Glycerate kinase"/>
    <property type="match status" value="1"/>
</dbReference>
<feature type="domain" description="MOFRL-associated" evidence="6">
    <location>
        <begin position="11"/>
        <end position="231"/>
    </location>
</feature>
<dbReference type="Gene3D" id="3.40.50.10180">
    <property type="entry name" value="Glycerate kinase, MOFRL-like N-terminal domain"/>
    <property type="match status" value="1"/>
</dbReference>
<dbReference type="PANTHER" id="PTHR12227">
    <property type="entry name" value="GLYCERATE KINASE"/>
    <property type="match status" value="1"/>
</dbReference>
<keyword evidence="8" id="KW-1185">Reference proteome</keyword>
<comment type="caution">
    <text evidence="7">The sequence shown here is derived from an EMBL/GenBank/DDBJ whole genome shotgun (WGS) entry which is preliminary data.</text>
</comment>
<keyword evidence="1" id="KW-0808">Transferase</keyword>
<gene>
    <name evidence="7" type="ORF">CVT23_21680</name>
</gene>
<evidence type="ECO:0000256" key="3">
    <source>
        <dbReference type="ARBA" id="ARBA00022777"/>
    </source>
</evidence>
<evidence type="ECO:0000313" key="7">
    <source>
        <dbReference type="EMBL" id="PJK27528.1"/>
    </source>
</evidence>
<dbReference type="Pfam" id="PF05161">
    <property type="entry name" value="MOFRL"/>
    <property type="match status" value="1"/>
</dbReference>
<evidence type="ECO:0000259" key="6">
    <source>
        <dbReference type="Pfam" id="PF13660"/>
    </source>
</evidence>
<evidence type="ECO:0000256" key="4">
    <source>
        <dbReference type="ARBA" id="ARBA00022840"/>
    </source>
</evidence>
<feature type="domain" description="MOFRL" evidence="5">
    <location>
        <begin position="303"/>
        <end position="408"/>
    </location>
</feature>
<dbReference type="SUPFAM" id="SSF82544">
    <property type="entry name" value="GckA/TtuD-like"/>
    <property type="match status" value="1"/>
</dbReference>
<dbReference type="Pfam" id="PF13660">
    <property type="entry name" value="DUF4147"/>
    <property type="match status" value="1"/>
</dbReference>
<dbReference type="Gene3D" id="3.40.1480.10">
    <property type="entry name" value="MOFRL domain"/>
    <property type="match status" value="1"/>
</dbReference>
<dbReference type="InterPro" id="IPR039760">
    <property type="entry name" value="MOFRL_protein"/>
</dbReference>
<dbReference type="GO" id="GO:0008887">
    <property type="term" value="F:glycerate kinase activity"/>
    <property type="evidence" value="ECO:0007669"/>
    <property type="project" value="InterPro"/>
</dbReference>
<protein>
    <submittedName>
        <fullName evidence="7">Glycerate kinase</fullName>
    </submittedName>
</protein>
<keyword evidence="4" id="KW-0067">ATP-binding</keyword>
<evidence type="ECO:0000259" key="5">
    <source>
        <dbReference type="Pfam" id="PF05161"/>
    </source>
</evidence>
<evidence type="ECO:0000313" key="8">
    <source>
        <dbReference type="Proteomes" id="UP000229498"/>
    </source>
</evidence>
<dbReference type="RefSeq" id="WP_109795241.1">
    <property type="nucleotide sequence ID" value="NZ_PHIG01000063.1"/>
</dbReference>
<dbReference type="PANTHER" id="PTHR12227:SF0">
    <property type="entry name" value="GLYCERATE KINASE"/>
    <property type="match status" value="1"/>
</dbReference>
<organism evidence="7 8">
    <name type="scientific">Minwuia thermotolerans</name>
    <dbReference type="NCBI Taxonomy" id="2056226"/>
    <lineage>
        <taxon>Bacteria</taxon>
        <taxon>Pseudomonadati</taxon>
        <taxon>Pseudomonadota</taxon>
        <taxon>Alphaproteobacteria</taxon>
        <taxon>Minwuiales</taxon>
        <taxon>Minwuiaceae</taxon>
        <taxon>Minwuia</taxon>
    </lineage>
</organism>
<evidence type="ECO:0000256" key="1">
    <source>
        <dbReference type="ARBA" id="ARBA00022679"/>
    </source>
</evidence>
<dbReference type="GO" id="GO:0005737">
    <property type="term" value="C:cytoplasm"/>
    <property type="evidence" value="ECO:0007669"/>
    <property type="project" value="TreeGrafter"/>
</dbReference>
<dbReference type="OrthoDB" id="9766552at2"/>
<accession>A0A2M9FVM6</accession>
<proteinExistence type="predicted"/>
<dbReference type="AlphaFoldDB" id="A0A2M9FVM6"/>
<dbReference type="InterPro" id="IPR038614">
    <property type="entry name" value="GK_N_sf"/>
</dbReference>
<dbReference type="InterPro" id="IPR007835">
    <property type="entry name" value="MOFRL"/>
</dbReference>
<dbReference type="EMBL" id="PHIG01000063">
    <property type="protein sequence ID" value="PJK27528.1"/>
    <property type="molecule type" value="Genomic_DNA"/>
</dbReference>